<feature type="transmembrane region" description="Helical" evidence="7">
    <location>
        <begin position="524"/>
        <end position="548"/>
    </location>
</feature>
<sequence>MGAPLLVAVTLLSGVWAEEDRMLFALVMIFLPIPIFVWAERRWGRSDWKLKPSELAEDGFWLAMGAFLWAPLITDMYRTPLSEGFSAIRDRTFLELSVEPTTVLGLFGAVIFIRICTAFPYYWLHRVQHEVLFWWRMHATHHHITKMSFLRGDRTHPLEYLALSLGRVMVLAFIGASDEVIAVSVAFGMWNGKFNHSNLPLKSLPVYDWVFATAPQHHVHHSLNRRQSDSNYGCYIILWDRVFGTYCGDKTSDVKQTGAGKAVPLSIKEQLMLAFYPNKRLVDLRWDTIITWLMWGGWGVAMIMHFLDENEMLDHIASYALTRVDGARMADTVNDFRYRAFISYSHQDRAWARWLFRRLERYRTPKHILGQTGRFGPVSERLAPIFRDRDELASGTDLTTTIRDALAQSAALIVIASPAAAQSRWVNQEIIEFIRIHGEGCVFVLIVSGDPKADGLAQCYAPALRYRVNPDGELTDERVDLIAADARGIGDGRKRALLKLIAGLLGVDYDLLIRRENQRRYRRMAVITTFSIIGMGFSLTLATIAYLASQDAEQRRQQAENLLEFMVGDLRESLEPLGQLHVLEDVADQAMDYFSKVQDSDMTTLGLAQRARVLTHVGSIRLQQLQYDGAVDAFQEAYQRAAELVELDGTDPQLLFQRGQAEYWVGFANWEQGNFSATRDWWQRYLATSEGLLAFAPSNPDWLREVGYGHHNMGALAVRTRDLVLARTSFERELALLEELEKQDSAPLQFGPDIADVQAWLGDIAILDGKRFEALDHYQQSRTLWEDLLAIAPNHAGFKFRVSSALMKEYTTALRTISADPKEHQLAQALALRKELSEADRDNKRHQKDFIKTELLVLELGMARQLENPNRQAELLSHAATLTRLHAQESGDWSTRQALIDTHRMIALEADSLGQQSQANESMAKGLALIDELSDEVAVAGVMPISIAHALLAFEQLGHHSAYQDNVVRTVTADQVIAFLTPLAGATKQHQLQELWVRALTRVGRTNEALARRNEITNAGYKPLHPWSVSLSTDT</sequence>
<dbReference type="GO" id="GO:0050479">
    <property type="term" value="F:glyceryl-ether monooxygenase activity"/>
    <property type="evidence" value="ECO:0007669"/>
    <property type="project" value="TreeGrafter"/>
</dbReference>
<dbReference type="Pfam" id="PF04116">
    <property type="entry name" value="FA_hydroxylase"/>
    <property type="match status" value="1"/>
</dbReference>
<proteinExistence type="predicted"/>
<keyword evidence="3 7" id="KW-1133">Transmembrane helix</keyword>
<evidence type="ECO:0000256" key="2">
    <source>
        <dbReference type="ARBA" id="ARBA00022692"/>
    </source>
</evidence>
<dbReference type="GO" id="GO:0007165">
    <property type="term" value="P:signal transduction"/>
    <property type="evidence" value="ECO:0007669"/>
    <property type="project" value="InterPro"/>
</dbReference>
<feature type="signal peptide" evidence="8">
    <location>
        <begin position="1"/>
        <end position="17"/>
    </location>
</feature>
<feature type="transmembrane region" description="Helical" evidence="7">
    <location>
        <begin position="55"/>
        <end position="73"/>
    </location>
</feature>
<evidence type="ECO:0000256" key="5">
    <source>
        <dbReference type="ARBA" id="ARBA00023098"/>
    </source>
</evidence>
<protein>
    <submittedName>
        <fullName evidence="10">Agmo protein</fullName>
    </submittedName>
</protein>
<organism evidence="10 11">
    <name type="scientific">Symbiodinium pilosum</name>
    <name type="common">Dinoflagellate</name>
    <dbReference type="NCBI Taxonomy" id="2952"/>
    <lineage>
        <taxon>Eukaryota</taxon>
        <taxon>Sar</taxon>
        <taxon>Alveolata</taxon>
        <taxon>Dinophyceae</taxon>
        <taxon>Suessiales</taxon>
        <taxon>Symbiodiniaceae</taxon>
        <taxon>Symbiodinium</taxon>
    </lineage>
</organism>
<keyword evidence="4" id="KW-0560">Oxidoreductase</keyword>
<dbReference type="PANTHER" id="PTHR21624">
    <property type="entry name" value="STEROL DESATURASE-RELATED PROTEIN"/>
    <property type="match status" value="1"/>
</dbReference>
<dbReference type="InterPro" id="IPR051689">
    <property type="entry name" value="Sterol_desaturase/TMEM195"/>
</dbReference>
<gene>
    <name evidence="10" type="primary">agmo</name>
    <name evidence="10" type="ORF">SPIL2461_LOCUS89</name>
</gene>
<dbReference type="PANTHER" id="PTHR21624:SF1">
    <property type="entry name" value="ALKYLGLYCEROL MONOOXYGENASE"/>
    <property type="match status" value="1"/>
</dbReference>
<dbReference type="Gene3D" id="3.40.50.10140">
    <property type="entry name" value="Toll/interleukin-1 receptor homology (TIR) domain"/>
    <property type="match status" value="1"/>
</dbReference>
<dbReference type="GO" id="GO:0008610">
    <property type="term" value="P:lipid biosynthetic process"/>
    <property type="evidence" value="ECO:0007669"/>
    <property type="project" value="InterPro"/>
</dbReference>
<dbReference type="InterPro" id="IPR035897">
    <property type="entry name" value="Toll_tir_struct_dom_sf"/>
</dbReference>
<feature type="transmembrane region" description="Helical" evidence="7">
    <location>
        <begin position="168"/>
        <end position="190"/>
    </location>
</feature>
<name>A0A812IRG6_SYMPI</name>
<dbReference type="Pfam" id="PF13676">
    <property type="entry name" value="TIR_2"/>
    <property type="match status" value="1"/>
</dbReference>
<dbReference type="OrthoDB" id="10653592at2759"/>
<feature type="chain" id="PRO_5032693249" evidence="8">
    <location>
        <begin position="18"/>
        <end position="1035"/>
    </location>
</feature>
<evidence type="ECO:0000256" key="8">
    <source>
        <dbReference type="SAM" id="SignalP"/>
    </source>
</evidence>
<feature type="domain" description="TIR" evidence="9">
    <location>
        <begin position="336"/>
        <end position="490"/>
    </location>
</feature>
<dbReference type="InterPro" id="IPR011990">
    <property type="entry name" value="TPR-like_helical_dom_sf"/>
</dbReference>
<evidence type="ECO:0000313" key="11">
    <source>
        <dbReference type="Proteomes" id="UP000649617"/>
    </source>
</evidence>
<comment type="caution">
    <text evidence="10">The sequence shown here is derived from an EMBL/GenBank/DDBJ whole genome shotgun (WGS) entry which is preliminary data.</text>
</comment>
<evidence type="ECO:0000256" key="6">
    <source>
        <dbReference type="ARBA" id="ARBA00023136"/>
    </source>
</evidence>
<comment type="subcellular location">
    <subcellularLocation>
        <location evidence="1">Endomembrane system</location>
        <topology evidence="1">Multi-pass membrane protein</topology>
    </subcellularLocation>
</comment>
<reference evidence="10" key="1">
    <citation type="submission" date="2021-02" db="EMBL/GenBank/DDBJ databases">
        <authorList>
            <person name="Dougan E. K."/>
            <person name="Rhodes N."/>
            <person name="Thang M."/>
            <person name="Chan C."/>
        </authorList>
    </citation>
    <scope>NUCLEOTIDE SEQUENCE</scope>
</reference>
<evidence type="ECO:0000259" key="9">
    <source>
        <dbReference type="PROSITE" id="PS50104"/>
    </source>
</evidence>
<feature type="transmembrane region" description="Helical" evidence="7">
    <location>
        <begin position="289"/>
        <end position="307"/>
    </location>
</feature>
<dbReference type="Proteomes" id="UP000649617">
    <property type="component" value="Unassembled WGS sequence"/>
</dbReference>
<feature type="transmembrane region" description="Helical" evidence="7">
    <location>
        <begin position="27"/>
        <end position="43"/>
    </location>
</feature>
<keyword evidence="6 7" id="KW-0472">Membrane</keyword>
<accession>A0A812IRG6</accession>
<dbReference type="SUPFAM" id="SSF48452">
    <property type="entry name" value="TPR-like"/>
    <property type="match status" value="1"/>
</dbReference>
<dbReference type="InterPro" id="IPR006694">
    <property type="entry name" value="Fatty_acid_hydroxylase"/>
</dbReference>
<dbReference type="GO" id="GO:0005506">
    <property type="term" value="F:iron ion binding"/>
    <property type="evidence" value="ECO:0007669"/>
    <property type="project" value="InterPro"/>
</dbReference>
<dbReference type="SUPFAM" id="SSF52200">
    <property type="entry name" value="Toll/Interleukin receptor TIR domain"/>
    <property type="match status" value="1"/>
</dbReference>
<dbReference type="Gene3D" id="1.25.40.10">
    <property type="entry name" value="Tetratricopeptide repeat domain"/>
    <property type="match status" value="1"/>
</dbReference>
<keyword evidence="11" id="KW-1185">Reference proteome</keyword>
<feature type="transmembrane region" description="Helical" evidence="7">
    <location>
        <begin position="103"/>
        <end position="124"/>
    </location>
</feature>
<dbReference type="GO" id="GO:0016020">
    <property type="term" value="C:membrane"/>
    <property type="evidence" value="ECO:0007669"/>
    <property type="project" value="GOC"/>
</dbReference>
<evidence type="ECO:0000256" key="3">
    <source>
        <dbReference type="ARBA" id="ARBA00022989"/>
    </source>
</evidence>
<keyword evidence="8" id="KW-0732">Signal</keyword>
<dbReference type="GO" id="GO:0006643">
    <property type="term" value="P:membrane lipid metabolic process"/>
    <property type="evidence" value="ECO:0007669"/>
    <property type="project" value="TreeGrafter"/>
</dbReference>
<evidence type="ECO:0000256" key="1">
    <source>
        <dbReference type="ARBA" id="ARBA00004127"/>
    </source>
</evidence>
<dbReference type="EMBL" id="CAJNIZ010000001">
    <property type="protein sequence ID" value="CAE7149140.1"/>
    <property type="molecule type" value="Genomic_DNA"/>
</dbReference>
<evidence type="ECO:0000313" key="10">
    <source>
        <dbReference type="EMBL" id="CAE7149140.1"/>
    </source>
</evidence>
<dbReference type="PROSITE" id="PS50104">
    <property type="entry name" value="TIR"/>
    <property type="match status" value="1"/>
</dbReference>
<evidence type="ECO:0000256" key="7">
    <source>
        <dbReference type="SAM" id="Phobius"/>
    </source>
</evidence>
<keyword evidence="5" id="KW-0443">Lipid metabolism</keyword>
<keyword evidence="2 7" id="KW-0812">Transmembrane</keyword>
<dbReference type="GO" id="GO:0005783">
    <property type="term" value="C:endoplasmic reticulum"/>
    <property type="evidence" value="ECO:0007669"/>
    <property type="project" value="TreeGrafter"/>
</dbReference>
<evidence type="ECO:0000256" key="4">
    <source>
        <dbReference type="ARBA" id="ARBA00023002"/>
    </source>
</evidence>
<dbReference type="AlphaFoldDB" id="A0A812IRG6"/>
<dbReference type="InterPro" id="IPR000157">
    <property type="entry name" value="TIR_dom"/>
</dbReference>